<dbReference type="InterPro" id="IPR042099">
    <property type="entry name" value="ANL_N_sf"/>
</dbReference>
<dbReference type="InterPro" id="IPR053158">
    <property type="entry name" value="CapK_Type1_Caps_Biosynth"/>
</dbReference>
<evidence type="ECO:0000313" key="1">
    <source>
        <dbReference type="EMBL" id="CEG56641.1"/>
    </source>
</evidence>
<dbReference type="PANTHER" id="PTHR36932">
    <property type="entry name" value="CAPSULAR POLYSACCHARIDE BIOSYNTHESIS PROTEIN"/>
    <property type="match status" value="1"/>
</dbReference>
<dbReference type="AlphaFoldDB" id="A0A098G3T5"/>
<keyword evidence="2" id="KW-1185">Reference proteome</keyword>
<organism evidence="1 2">
    <name type="scientific">Legionella fallonii LLAP-10</name>
    <dbReference type="NCBI Taxonomy" id="1212491"/>
    <lineage>
        <taxon>Bacteria</taxon>
        <taxon>Pseudomonadati</taxon>
        <taxon>Pseudomonadota</taxon>
        <taxon>Gammaproteobacteria</taxon>
        <taxon>Legionellales</taxon>
        <taxon>Legionellaceae</taxon>
        <taxon>Legionella</taxon>
    </lineage>
</organism>
<dbReference type="Proteomes" id="UP000032430">
    <property type="component" value="Chromosome I"/>
</dbReference>
<dbReference type="STRING" id="1212491.LFA_1212"/>
<reference evidence="2" key="1">
    <citation type="submission" date="2014-09" db="EMBL/GenBank/DDBJ databases">
        <authorList>
            <person name="Gomez-Valero L."/>
        </authorList>
    </citation>
    <scope>NUCLEOTIDE SEQUENCE [LARGE SCALE GENOMIC DNA]</scope>
    <source>
        <strain evidence="2">ATCC700992</strain>
    </source>
</reference>
<protein>
    <recommendedName>
        <fullName evidence="3">Coenzyme F390 synthetase</fullName>
    </recommendedName>
</protein>
<sequence>MLSTHELCLKHTQDMVKKYTDAREPLFWSKDMLQEMRNKKLRDLLRYAKANSPWYQKMLADIDVNHFTEDQLHEIPAMNKMTLMKHWDEVVTDRRLSLDMVENHIEKMKNNGDTLYLLNSYHALATSGTSGKRCIYVYNWDEWIKFYLFTIRYSSRTNRQPVFSEFQNRKWKNAMIVISNAVYAMYSFAQTFKTTLFDQFYIPVTLPTDKIVEKLNYLQPDSLTGTPTTISRLCHEPHIRNLHIRPKRILLSGEPLFPLLRKMIKTTWPDVHISNLYASSEGLFGVSCGANPETHAMHLNDDECIIQPVDERGQPINKGVIPHKMYLTNLYLYTLPLIRYEYNDQLELLEKKCVCGVAHQLFAEPVGRPEYNFMYPGDVFVHHLVFVTPLLLEKNIQEYQVIQTERGVDIKILSTGFINKNQLGTTIRDNLKALGLIDPEVTFSEVTQFEYTPAGKLHRFIKNKAYTDKI</sequence>
<gene>
    <name evidence="1" type="ORF">LFA_1212</name>
</gene>
<accession>A0A098G3T5</accession>
<proteinExistence type="predicted"/>
<dbReference type="HOGENOM" id="CLU_035301_4_0_6"/>
<dbReference type="PANTHER" id="PTHR36932:SF1">
    <property type="entry name" value="CAPSULAR POLYSACCHARIDE BIOSYNTHESIS PROTEIN"/>
    <property type="match status" value="1"/>
</dbReference>
<dbReference type="Gene3D" id="3.40.50.12780">
    <property type="entry name" value="N-terminal domain of ligase-like"/>
    <property type="match status" value="1"/>
</dbReference>
<name>A0A098G3T5_9GAMM</name>
<evidence type="ECO:0000313" key="2">
    <source>
        <dbReference type="Proteomes" id="UP000032430"/>
    </source>
</evidence>
<dbReference type="SUPFAM" id="SSF56801">
    <property type="entry name" value="Acetyl-CoA synthetase-like"/>
    <property type="match status" value="1"/>
</dbReference>
<evidence type="ECO:0008006" key="3">
    <source>
        <dbReference type="Google" id="ProtNLM"/>
    </source>
</evidence>
<dbReference type="KEGG" id="lfa:LFA_1212"/>
<dbReference type="EMBL" id="LN614827">
    <property type="protein sequence ID" value="CEG56641.1"/>
    <property type="molecule type" value="Genomic_DNA"/>
</dbReference>